<reference evidence="3" key="1">
    <citation type="journal article" date="2020" name="Microbiol. Resour. Announc.">
        <title>Draft Genome Sequences of Thiorhodococcus mannitoliphagus and Thiorhodococcus minor, Purple Sulfur Photosynthetic Bacteria in the Gammaproteobacterial Family Chromatiaceae.</title>
        <authorList>
            <person name="Aviles F.A."/>
            <person name="Meyer T.E."/>
            <person name="Kyndt J.A."/>
        </authorList>
    </citation>
    <scope>NUCLEOTIDE SEQUENCE [LARGE SCALE GENOMIC DNA]</scope>
    <source>
        <strain evidence="3">DSM 18266</strain>
    </source>
</reference>
<sequence>MARFAETFGDQAATLYRIGGDVALKTARRAGELGQEPIKLAATYGQDGLRTLDRIGAVAFVKDSARASKMAYKGDVIRLLARWLMHLPTWTLYALIGLAGAVWLPWRRLRGRSRHLMVPTNAGRHALGHSASPRRWRCRRGVRSPSSVWSCRVSM</sequence>
<keyword evidence="1" id="KW-0812">Transmembrane</keyword>
<comment type="caution">
    <text evidence="2">The sequence shown here is derived from an EMBL/GenBank/DDBJ whole genome shotgun (WGS) entry which is preliminary data.</text>
</comment>
<evidence type="ECO:0000313" key="2">
    <source>
        <dbReference type="EMBL" id="NEX23478.1"/>
    </source>
</evidence>
<dbReference type="EMBL" id="JAAIJR010000213">
    <property type="protein sequence ID" value="NEX23478.1"/>
    <property type="molecule type" value="Genomic_DNA"/>
</dbReference>
<reference evidence="2 3" key="2">
    <citation type="submission" date="2020-02" db="EMBL/GenBank/DDBJ databases">
        <title>Genome sequences of Thiorhodococcus mannitoliphagus and Thiorhodococcus minor, purple sulfur photosynthetic bacteria in the gammaproteobacterial family, Chromatiaceae.</title>
        <authorList>
            <person name="Aviles F.A."/>
            <person name="Meyer T.E."/>
            <person name="Kyndt J.A."/>
        </authorList>
    </citation>
    <scope>NUCLEOTIDE SEQUENCE [LARGE SCALE GENOMIC DNA]</scope>
    <source>
        <strain evidence="2 3">DSM 18266</strain>
    </source>
</reference>
<dbReference type="RefSeq" id="WP_164656909.1">
    <property type="nucleotide sequence ID" value="NZ_JAAIJR010000213.1"/>
</dbReference>
<evidence type="ECO:0000256" key="1">
    <source>
        <dbReference type="SAM" id="Phobius"/>
    </source>
</evidence>
<proteinExistence type="predicted"/>
<dbReference type="AlphaFoldDB" id="A0A6P1DZ23"/>
<keyword evidence="3" id="KW-1185">Reference proteome</keyword>
<keyword evidence="1" id="KW-1133">Transmembrane helix</keyword>
<organism evidence="2 3">
    <name type="scientific">Thiorhodococcus mannitoliphagus</name>
    <dbReference type="NCBI Taxonomy" id="329406"/>
    <lineage>
        <taxon>Bacteria</taxon>
        <taxon>Pseudomonadati</taxon>
        <taxon>Pseudomonadota</taxon>
        <taxon>Gammaproteobacteria</taxon>
        <taxon>Chromatiales</taxon>
        <taxon>Chromatiaceae</taxon>
        <taxon>Thiorhodococcus</taxon>
    </lineage>
</organism>
<name>A0A6P1DZ23_9GAMM</name>
<dbReference type="Proteomes" id="UP000471640">
    <property type="component" value="Unassembled WGS sequence"/>
</dbReference>
<accession>A0A6P1DZ23</accession>
<keyword evidence="1" id="KW-0472">Membrane</keyword>
<feature type="transmembrane region" description="Helical" evidence="1">
    <location>
        <begin position="87"/>
        <end position="106"/>
    </location>
</feature>
<gene>
    <name evidence="2" type="ORF">G3480_24850</name>
</gene>
<protein>
    <submittedName>
        <fullName evidence="2">Uncharacterized protein</fullName>
    </submittedName>
</protein>
<evidence type="ECO:0000313" key="3">
    <source>
        <dbReference type="Proteomes" id="UP000471640"/>
    </source>
</evidence>